<dbReference type="EMBL" id="CP001841">
    <property type="protein sequence ID" value="AEF82670.1"/>
    <property type="molecule type" value="Genomic_DNA"/>
</dbReference>
<dbReference type="eggNOG" id="COG0673">
    <property type="taxonomic scope" value="Bacteria"/>
</dbReference>
<name>F5Y872_LEAAZ</name>
<feature type="domain" description="Gfo/Idh/MocA-like oxidoreductase C-terminal" evidence="2">
    <location>
        <begin position="135"/>
        <end position="361"/>
    </location>
</feature>
<protein>
    <submittedName>
        <fullName evidence="3">Putative glucose--fructose oxidoreductase (Gfor)</fullName>
    </submittedName>
</protein>
<dbReference type="Pfam" id="PF01408">
    <property type="entry name" value="GFO_IDH_MocA"/>
    <property type="match status" value="1"/>
</dbReference>
<dbReference type="Pfam" id="PF02894">
    <property type="entry name" value="GFO_IDH_MocA_C"/>
    <property type="match status" value="1"/>
</dbReference>
<dbReference type="OrthoDB" id="9783105at2"/>
<dbReference type="PANTHER" id="PTHR43249">
    <property type="entry name" value="UDP-N-ACETYL-2-AMINO-2-DEOXY-D-GLUCURONATE OXIDASE"/>
    <property type="match status" value="1"/>
</dbReference>
<dbReference type="RefSeq" id="WP_015710975.1">
    <property type="nucleotide sequence ID" value="NC_015577.1"/>
</dbReference>
<evidence type="ECO:0000313" key="4">
    <source>
        <dbReference type="Proteomes" id="UP000009222"/>
    </source>
</evidence>
<reference evidence="4" key="1">
    <citation type="submission" date="2009-12" db="EMBL/GenBank/DDBJ databases">
        <title>Complete sequence of Treponema azotonutricium strain ZAS-9.</title>
        <authorList>
            <person name="Tetu S.G."/>
            <person name="Matson E."/>
            <person name="Ren Q."/>
            <person name="Seshadri R."/>
            <person name="Elbourne L."/>
            <person name="Hassan K.A."/>
            <person name="Durkin A."/>
            <person name="Radune D."/>
            <person name="Mohamoud Y."/>
            <person name="Shay R."/>
            <person name="Jin S."/>
            <person name="Zhang X."/>
            <person name="Lucey K."/>
            <person name="Ballor N.R."/>
            <person name="Ottesen E."/>
            <person name="Rosenthal R."/>
            <person name="Allen A."/>
            <person name="Leadbetter J.R."/>
            <person name="Paulsen I.T."/>
        </authorList>
    </citation>
    <scope>NUCLEOTIDE SEQUENCE [LARGE SCALE GENOMIC DNA]</scope>
    <source>
        <strain evidence="4">ATCC BAA-888 / DSM 13862 / ZAS-9</strain>
    </source>
</reference>
<dbReference type="Proteomes" id="UP000009222">
    <property type="component" value="Chromosome"/>
</dbReference>
<dbReference type="SUPFAM" id="SSF51735">
    <property type="entry name" value="NAD(P)-binding Rossmann-fold domains"/>
    <property type="match status" value="1"/>
</dbReference>
<gene>
    <name evidence="3" type="ordered locus">TREAZ_1010</name>
</gene>
<accession>F5Y872</accession>
<proteinExistence type="predicted"/>
<keyword evidence="4" id="KW-1185">Reference proteome</keyword>
<dbReference type="PANTHER" id="PTHR43249:SF1">
    <property type="entry name" value="D-GLUCOSIDE 3-DEHYDROGENASE"/>
    <property type="match status" value="1"/>
</dbReference>
<dbReference type="KEGG" id="taz:TREAZ_1010"/>
<dbReference type="Gene3D" id="3.30.360.10">
    <property type="entry name" value="Dihydrodipicolinate Reductase, domain 2"/>
    <property type="match status" value="1"/>
</dbReference>
<dbReference type="InterPro" id="IPR000683">
    <property type="entry name" value="Gfo/Idh/MocA-like_OxRdtase_N"/>
</dbReference>
<evidence type="ECO:0000259" key="2">
    <source>
        <dbReference type="Pfam" id="PF02894"/>
    </source>
</evidence>
<feature type="domain" description="Gfo/Idh/MocA-like oxidoreductase N-terminal" evidence="1">
    <location>
        <begin position="4"/>
        <end position="123"/>
    </location>
</feature>
<dbReference type="InterPro" id="IPR052515">
    <property type="entry name" value="Gfo/Idh/MocA_Oxidoreductase"/>
</dbReference>
<reference evidence="3 4" key="2">
    <citation type="journal article" date="2011" name="ISME J.">
        <title>RNA-seq reveals cooperative metabolic interactions between two termite-gut spirochete species in co-culture.</title>
        <authorList>
            <person name="Rosenthal A.Z."/>
            <person name="Matson E.G."/>
            <person name="Eldar A."/>
            <person name="Leadbetter J.R."/>
        </authorList>
    </citation>
    <scope>NUCLEOTIDE SEQUENCE [LARGE SCALE GENOMIC DNA]</scope>
    <source>
        <strain evidence="4">ATCC BAA-888 / DSM 13862 / ZAS-9</strain>
    </source>
</reference>
<dbReference type="GO" id="GO:0000166">
    <property type="term" value="F:nucleotide binding"/>
    <property type="evidence" value="ECO:0007669"/>
    <property type="project" value="InterPro"/>
</dbReference>
<dbReference type="SUPFAM" id="SSF55347">
    <property type="entry name" value="Glyceraldehyde-3-phosphate dehydrogenase-like, C-terminal domain"/>
    <property type="match status" value="1"/>
</dbReference>
<evidence type="ECO:0000313" key="3">
    <source>
        <dbReference type="EMBL" id="AEF82670.1"/>
    </source>
</evidence>
<dbReference type="AlphaFoldDB" id="F5Y872"/>
<dbReference type="HOGENOM" id="CLU_023194_1_4_12"/>
<dbReference type="Gene3D" id="3.40.50.720">
    <property type="entry name" value="NAD(P)-binding Rossmann-like Domain"/>
    <property type="match status" value="1"/>
</dbReference>
<dbReference type="InterPro" id="IPR036291">
    <property type="entry name" value="NAD(P)-bd_dom_sf"/>
</dbReference>
<sequence>MSSIKVGIAGAGSMAPYHYDGFTRAGAEVIAVADMDISRAEAFGKGRGIKRFYKDLSSMLAGSPELDAVSVITPNKFHKALVVEALENGRHVYCEKPPALNAAEAQAMLDAAKKSGKTLMFNFNNRARPESGAMKRYIDEGRVGKINSAQAFWIRRTGVPRFGGWFTTKALSGGGALIDLPHMLDLALHFMDFPEPDYLLGTTYNDFMNNRAFKGQFGIPGPTESTGDVETSCHAMVTFKTGQSLMIRSSWAEMVEREMVSVTFQGQKAGGKVERLFGIDGRDETSIDSCRLFAEEYGNQVDLVIKTEKDESMGRIGNAMNFIDALAGRAKPLNTPEQALILMKIIDALYESASTGKPVKIA</sequence>
<organism evidence="3 4">
    <name type="scientific">Leadbettera azotonutricia (strain ATCC BAA-888 / DSM 13862 / ZAS-9)</name>
    <name type="common">Treponema azotonutricium</name>
    <dbReference type="NCBI Taxonomy" id="545695"/>
    <lineage>
        <taxon>Bacteria</taxon>
        <taxon>Pseudomonadati</taxon>
        <taxon>Spirochaetota</taxon>
        <taxon>Spirochaetia</taxon>
        <taxon>Spirochaetales</taxon>
        <taxon>Breznakiellaceae</taxon>
        <taxon>Leadbettera</taxon>
    </lineage>
</organism>
<dbReference type="STRING" id="545695.TREAZ_1010"/>
<dbReference type="InterPro" id="IPR004104">
    <property type="entry name" value="Gfo/Idh/MocA-like_OxRdtase_C"/>
</dbReference>
<dbReference type="InParanoid" id="F5Y872"/>
<evidence type="ECO:0000259" key="1">
    <source>
        <dbReference type="Pfam" id="PF01408"/>
    </source>
</evidence>